<dbReference type="Proteomes" id="UP000199233">
    <property type="component" value="Unassembled WGS sequence"/>
</dbReference>
<dbReference type="PANTHER" id="PTHR10788">
    <property type="entry name" value="TREHALOSE-6-PHOSPHATE SYNTHASE"/>
    <property type="match status" value="1"/>
</dbReference>
<dbReference type="EMBL" id="FOFS01000013">
    <property type="protein sequence ID" value="SEQ97481.1"/>
    <property type="molecule type" value="Genomic_DNA"/>
</dbReference>
<evidence type="ECO:0000256" key="2">
    <source>
        <dbReference type="SAM" id="Phobius"/>
    </source>
</evidence>
<reference evidence="3 4" key="1">
    <citation type="submission" date="2016-10" db="EMBL/GenBank/DDBJ databases">
        <authorList>
            <person name="de Groot N.N."/>
        </authorList>
    </citation>
    <scope>NUCLEOTIDE SEQUENCE [LARGE SCALE GENOMIC DNA]</scope>
    <source>
        <strain evidence="3 4">DSM 25927</strain>
    </source>
</reference>
<keyword evidence="2" id="KW-0812">Transmembrane</keyword>
<dbReference type="RefSeq" id="WP_093288552.1">
    <property type="nucleotide sequence ID" value="NZ_FOFS01000013.1"/>
</dbReference>
<dbReference type="GO" id="GO:0003825">
    <property type="term" value="F:alpha,alpha-trehalose-phosphate synthase (UDP-forming) activity"/>
    <property type="evidence" value="ECO:0007669"/>
    <property type="project" value="TreeGrafter"/>
</dbReference>
<evidence type="ECO:0000313" key="3">
    <source>
        <dbReference type="EMBL" id="SEQ97481.1"/>
    </source>
</evidence>
<gene>
    <name evidence="3" type="ORF">SAMN04488038_11370</name>
</gene>
<organism evidence="3 4">
    <name type="scientific">Solimonas aquatica</name>
    <dbReference type="NCBI Taxonomy" id="489703"/>
    <lineage>
        <taxon>Bacteria</taxon>
        <taxon>Pseudomonadati</taxon>
        <taxon>Pseudomonadota</taxon>
        <taxon>Gammaproteobacteria</taxon>
        <taxon>Nevskiales</taxon>
        <taxon>Nevskiaceae</taxon>
        <taxon>Solimonas</taxon>
    </lineage>
</organism>
<keyword evidence="2" id="KW-0472">Membrane</keyword>
<dbReference type="InterPro" id="IPR001830">
    <property type="entry name" value="Glyco_trans_20"/>
</dbReference>
<evidence type="ECO:0000313" key="4">
    <source>
        <dbReference type="Proteomes" id="UP000199233"/>
    </source>
</evidence>
<proteinExistence type="inferred from homology"/>
<dbReference type="Gene3D" id="3.40.50.2000">
    <property type="entry name" value="Glycogen Phosphorylase B"/>
    <property type="match status" value="2"/>
</dbReference>
<name>A0A1H9KED7_9GAMM</name>
<dbReference type="OrthoDB" id="9815690at2"/>
<accession>A0A1H9KED7</accession>
<dbReference type="AlphaFoldDB" id="A0A1H9KED7"/>
<sequence length="751" mass="85082">MKSATPSVLIWLALLSVLVVGAWFAVTHTTRQWSERDIDLRTELAVSSARRALLSALHGQDTQDLQLLLGDLITDERIMAAAVCDAEGKALAASASYPPVFSCPSLLARVRSAVLSGNKPWRENVPLKQTTVYLAAIPLLEQGELRGFVVLVHDLSFVSRRERSAQLFLLLAFVVLALGSATITLVSSRLLWQAWNKSLRRIAKGETQEVDKRPEFQPLLQDLRDLLDRLAQEEQAEQHGGIWNPQRLKLTLRRHLHGERIIVLANREPYIHQHDAEGGIGVVHPASGLVSALEPVMRACSGVWVAHGAGDADRQTVDAQDHVRVPPGEESYLLRRLWLSEEQERGYYYGFANEGLWPLCHVAHARPTFRTEDWQQYQQVNQKFADAVCQEASSEDPVILVQDYHFALAPRMLRARLPRATIITFWHIPWPNVEQISICPWHRELVEGLLGSSILGFHTQQHCNNFMEAADHFIESRLDREDFAVIRHGQRTLVRAYPISVEWPHHHASEAPPAAQCRAELLAQLQLPPDTLLGIGIDRLDYTKGIEERFRAVERLLEREAALIGRFVFLQIASPSRTQIERYQQVNRDVEELAARINARFGREGWQPILLRRRHTEPADVFRLYRAAQLCYVSSLHDGMNLVAKEYVAAHDDELGVLVLSQFTGASRELREALIVNPYDIEAASGALAQALLMPAEEQTARMRAMRRAISEANVYRWAGRMLIDASRLRRREQLIELLTDQHDYPLARSA</sequence>
<feature type="transmembrane region" description="Helical" evidence="2">
    <location>
        <begin position="6"/>
        <end position="26"/>
    </location>
</feature>
<dbReference type="Pfam" id="PF00982">
    <property type="entry name" value="Glyco_transf_20"/>
    <property type="match status" value="1"/>
</dbReference>
<dbReference type="CDD" id="cd03788">
    <property type="entry name" value="GT20_TPS"/>
    <property type="match status" value="1"/>
</dbReference>
<dbReference type="SUPFAM" id="SSF53756">
    <property type="entry name" value="UDP-Glycosyltransferase/glycogen phosphorylase"/>
    <property type="match status" value="1"/>
</dbReference>
<protein>
    <submittedName>
        <fullName evidence="3">Trehalose 6-phosphate synthase</fullName>
    </submittedName>
</protein>
<evidence type="ECO:0000256" key="1">
    <source>
        <dbReference type="ARBA" id="ARBA00008799"/>
    </source>
</evidence>
<keyword evidence="2" id="KW-1133">Transmembrane helix</keyword>
<comment type="similarity">
    <text evidence="1">Belongs to the glycosyltransferase 20 family.</text>
</comment>
<feature type="transmembrane region" description="Helical" evidence="2">
    <location>
        <begin position="167"/>
        <end position="192"/>
    </location>
</feature>
<keyword evidence="4" id="KW-1185">Reference proteome</keyword>
<dbReference type="PANTHER" id="PTHR10788:SF106">
    <property type="entry name" value="BCDNA.GH08860"/>
    <property type="match status" value="1"/>
</dbReference>
<dbReference type="STRING" id="489703.SAMN04488038_11370"/>
<dbReference type="GO" id="GO:0005992">
    <property type="term" value="P:trehalose biosynthetic process"/>
    <property type="evidence" value="ECO:0007669"/>
    <property type="project" value="InterPro"/>
</dbReference>